<sequence length="82" mass="8718">MGFTGNHARRHGPGIAVHLLGKPAHKNLLGSSPRPNARNLIFRPLGNTSPQARKHGWAAVRSRIGDAPPPAAPGRRPVARQA</sequence>
<reference evidence="2 3" key="1">
    <citation type="journal article" date="2012" name="J. Bacteriol.">
        <title>Complete genome sequence of Mycobacterium intracellulare strain ATCC 13950T.</title>
        <authorList>
            <person name="Kim B.J."/>
            <person name="Choi B.S."/>
            <person name="Lim J.S."/>
            <person name="Choi I.Y."/>
            <person name="Lee J.H."/>
            <person name="Chun J."/>
            <person name="Kook Y.H."/>
            <person name="Kim B.J."/>
        </authorList>
    </citation>
    <scope>NUCLEOTIDE SEQUENCE [LARGE SCALE GENOMIC DNA]</scope>
    <source>
        <strain evidence="3">ATCC 13950 / DSM 43223 / JCM 6384 / NCTC 13025 / 3600</strain>
    </source>
</reference>
<dbReference type="EMBL" id="CP003322">
    <property type="protein sequence ID" value="AFC42255.1"/>
    <property type="molecule type" value="Genomic_DNA"/>
</dbReference>
<feature type="compositionally biased region" description="Low complexity" evidence="1">
    <location>
        <begin position="73"/>
        <end position="82"/>
    </location>
</feature>
<evidence type="ECO:0000313" key="3">
    <source>
        <dbReference type="Proteomes" id="UP000008004"/>
    </source>
</evidence>
<evidence type="ECO:0000313" key="2">
    <source>
        <dbReference type="EMBL" id="AFC42255.1"/>
    </source>
</evidence>
<dbReference type="KEGG" id="mia:OCU_10350"/>
<accession>H8IUJ2</accession>
<organism evidence="2 3">
    <name type="scientific">Mycobacterium intracellulare (strain ATCC 13950 / DSM 43223 / JCM 6384 / NCTC 13025 / 3600)</name>
    <dbReference type="NCBI Taxonomy" id="487521"/>
    <lineage>
        <taxon>Bacteria</taxon>
        <taxon>Bacillati</taxon>
        <taxon>Actinomycetota</taxon>
        <taxon>Actinomycetes</taxon>
        <taxon>Mycobacteriales</taxon>
        <taxon>Mycobacteriaceae</taxon>
        <taxon>Mycobacterium</taxon>
        <taxon>Mycobacterium avium complex (MAC)</taxon>
    </lineage>
</organism>
<protein>
    <submittedName>
        <fullName evidence="2">Uncharacterized protein</fullName>
    </submittedName>
</protein>
<name>H8IUJ2_MYCIA</name>
<evidence type="ECO:0000256" key="1">
    <source>
        <dbReference type="SAM" id="MobiDB-lite"/>
    </source>
</evidence>
<dbReference type="AlphaFoldDB" id="H8IUJ2"/>
<gene>
    <name evidence="2" type="ordered locus">OCU_10350</name>
</gene>
<dbReference type="Proteomes" id="UP000008004">
    <property type="component" value="Chromosome"/>
</dbReference>
<proteinExistence type="predicted"/>
<feature type="region of interest" description="Disordered" evidence="1">
    <location>
        <begin position="63"/>
        <end position="82"/>
    </location>
</feature>
<dbReference type="HOGENOM" id="CLU_2554614_0_0_11"/>